<dbReference type="EMBL" id="CP093349">
    <property type="protein sequence ID" value="WOH10164.1"/>
    <property type="molecule type" value="Genomic_DNA"/>
</dbReference>
<dbReference type="Proteomes" id="UP000077755">
    <property type="component" value="Chromosome 7"/>
</dbReference>
<evidence type="ECO:0000313" key="2">
    <source>
        <dbReference type="EMBL" id="WOH10164.1"/>
    </source>
</evidence>
<evidence type="ECO:0000256" key="1">
    <source>
        <dbReference type="SAM" id="MobiDB-lite"/>
    </source>
</evidence>
<dbReference type="AlphaFoldDB" id="A0AAF0XNR5"/>
<organism evidence="2 3">
    <name type="scientific">Daucus carota subsp. sativus</name>
    <name type="common">Carrot</name>
    <dbReference type="NCBI Taxonomy" id="79200"/>
    <lineage>
        <taxon>Eukaryota</taxon>
        <taxon>Viridiplantae</taxon>
        <taxon>Streptophyta</taxon>
        <taxon>Embryophyta</taxon>
        <taxon>Tracheophyta</taxon>
        <taxon>Spermatophyta</taxon>
        <taxon>Magnoliopsida</taxon>
        <taxon>eudicotyledons</taxon>
        <taxon>Gunneridae</taxon>
        <taxon>Pentapetalae</taxon>
        <taxon>asterids</taxon>
        <taxon>campanulids</taxon>
        <taxon>Apiales</taxon>
        <taxon>Apiaceae</taxon>
        <taxon>Apioideae</taxon>
        <taxon>Scandiceae</taxon>
        <taxon>Daucinae</taxon>
        <taxon>Daucus</taxon>
        <taxon>Daucus sect. Daucus</taxon>
    </lineage>
</organism>
<name>A0AAF0XNR5_DAUCS</name>
<protein>
    <submittedName>
        <fullName evidence="2">Uncharacterized protein</fullName>
    </submittedName>
</protein>
<proteinExistence type="predicted"/>
<keyword evidence="3" id="KW-1185">Reference proteome</keyword>
<feature type="compositionally biased region" description="Polar residues" evidence="1">
    <location>
        <begin position="26"/>
        <end position="41"/>
    </location>
</feature>
<reference evidence="2" key="1">
    <citation type="journal article" date="2016" name="Nat. Genet.">
        <title>A high-quality carrot genome assembly provides new insights into carotenoid accumulation and asterid genome evolution.</title>
        <authorList>
            <person name="Iorizzo M."/>
            <person name="Ellison S."/>
            <person name="Senalik D."/>
            <person name="Zeng P."/>
            <person name="Satapoomin P."/>
            <person name="Huang J."/>
            <person name="Bowman M."/>
            <person name="Iovene M."/>
            <person name="Sanseverino W."/>
            <person name="Cavagnaro P."/>
            <person name="Yildiz M."/>
            <person name="Macko-Podgorni A."/>
            <person name="Moranska E."/>
            <person name="Grzebelus E."/>
            <person name="Grzebelus D."/>
            <person name="Ashrafi H."/>
            <person name="Zheng Z."/>
            <person name="Cheng S."/>
            <person name="Spooner D."/>
            <person name="Van Deynze A."/>
            <person name="Simon P."/>
        </authorList>
    </citation>
    <scope>NUCLEOTIDE SEQUENCE</scope>
    <source>
        <tissue evidence="2">Leaf</tissue>
    </source>
</reference>
<feature type="region of interest" description="Disordered" evidence="1">
    <location>
        <begin position="17"/>
        <end position="77"/>
    </location>
</feature>
<sequence>MPRMRLTARKRVPLNHPQIFRFNLPAQESLTESDSDGSSVERSPRVPPLPSHSSSASVDANPVVAEPEEDPEEDPVVGSVQEVVANPALVRSVGKTVEAVKTGRVPISQMEPGEARVMRIIEEAKQEVGIETDADGRQHIVHRQIRATASVSATSRAPAGGMTQAVPHHVFAALGRDCDFLRGQNAEIRRLMDVLLQERRVPVEDSEARSRIGAIEHIARQRLAEFPSTSEWDVEARRVTRLICWILSELRAVRGPRN</sequence>
<gene>
    <name evidence="2" type="ORF">DCAR_0729627</name>
</gene>
<feature type="compositionally biased region" description="Acidic residues" evidence="1">
    <location>
        <begin position="66"/>
        <end position="75"/>
    </location>
</feature>
<accession>A0AAF0XNR5</accession>
<reference evidence="2" key="2">
    <citation type="submission" date="2022-03" db="EMBL/GenBank/DDBJ databases">
        <title>Draft title - Genomic analysis of global carrot germplasm unveils the trajectory of domestication and the origin of high carotenoid orange carrot.</title>
        <authorList>
            <person name="Iorizzo M."/>
            <person name="Ellison S."/>
            <person name="Senalik D."/>
            <person name="Macko-Podgorni A."/>
            <person name="Grzebelus D."/>
            <person name="Bostan H."/>
            <person name="Rolling W."/>
            <person name="Curaba J."/>
            <person name="Simon P."/>
        </authorList>
    </citation>
    <scope>NUCLEOTIDE SEQUENCE</scope>
    <source>
        <tissue evidence="2">Leaf</tissue>
    </source>
</reference>
<evidence type="ECO:0000313" key="3">
    <source>
        <dbReference type="Proteomes" id="UP000077755"/>
    </source>
</evidence>